<dbReference type="EMBL" id="VSRR010032057">
    <property type="protein sequence ID" value="MPC70973.1"/>
    <property type="molecule type" value="Genomic_DNA"/>
</dbReference>
<feature type="compositionally biased region" description="Pro residues" evidence="1">
    <location>
        <begin position="1"/>
        <end position="14"/>
    </location>
</feature>
<organism evidence="2 3">
    <name type="scientific">Portunus trituberculatus</name>
    <name type="common">Swimming crab</name>
    <name type="synonym">Neptunus trituberculatus</name>
    <dbReference type="NCBI Taxonomy" id="210409"/>
    <lineage>
        <taxon>Eukaryota</taxon>
        <taxon>Metazoa</taxon>
        <taxon>Ecdysozoa</taxon>
        <taxon>Arthropoda</taxon>
        <taxon>Crustacea</taxon>
        <taxon>Multicrustacea</taxon>
        <taxon>Malacostraca</taxon>
        <taxon>Eumalacostraca</taxon>
        <taxon>Eucarida</taxon>
        <taxon>Decapoda</taxon>
        <taxon>Pleocyemata</taxon>
        <taxon>Brachyura</taxon>
        <taxon>Eubrachyura</taxon>
        <taxon>Portunoidea</taxon>
        <taxon>Portunidae</taxon>
        <taxon>Portuninae</taxon>
        <taxon>Portunus</taxon>
    </lineage>
</organism>
<protein>
    <submittedName>
        <fullName evidence="2">Uncharacterized protein</fullName>
    </submittedName>
</protein>
<dbReference type="Proteomes" id="UP000324222">
    <property type="component" value="Unassembled WGS sequence"/>
</dbReference>
<accession>A0A5B7HLD4</accession>
<gene>
    <name evidence="2" type="ORF">E2C01_065239</name>
</gene>
<dbReference type="AlphaFoldDB" id="A0A5B7HLD4"/>
<evidence type="ECO:0000313" key="2">
    <source>
        <dbReference type="EMBL" id="MPC70973.1"/>
    </source>
</evidence>
<evidence type="ECO:0000313" key="3">
    <source>
        <dbReference type="Proteomes" id="UP000324222"/>
    </source>
</evidence>
<keyword evidence="3" id="KW-1185">Reference proteome</keyword>
<proteinExistence type="predicted"/>
<reference evidence="2 3" key="1">
    <citation type="submission" date="2019-05" db="EMBL/GenBank/DDBJ databases">
        <title>Another draft genome of Portunus trituberculatus and its Hox gene families provides insights of decapod evolution.</title>
        <authorList>
            <person name="Jeong J.-H."/>
            <person name="Song I."/>
            <person name="Kim S."/>
            <person name="Choi T."/>
            <person name="Kim D."/>
            <person name="Ryu S."/>
            <person name="Kim W."/>
        </authorList>
    </citation>
    <scope>NUCLEOTIDE SEQUENCE [LARGE SCALE GENOMIC DNA]</scope>
    <source>
        <tissue evidence="2">Muscle</tissue>
    </source>
</reference>
<comment type="caution">
    <text evidence="2">The sequence shown here is derived from an EMBL/GenBank/DDBJ whole genome shotgun (WGS) entry which is preliminary data.</text>
</comment>
<sequence length="63" mass="7069">MPCHPPLPFHPPNPHTTLTPRRTSAGRERLSPSPVRPRSRSMLRNIGSRIPLLLQAFVSLGEH</sequence>
<evidence type="ECO:0000256" key="1">
    <source>
        <dbReference type="SAM" id="MobiDB-lite"/>
    </source>
</evidence>
<name>A0A5B7HLD4_PORTR</name>
<feature type="region of interest" description="Disordered" evidence="1">
    <location>
        <begin position="1"/>
        <end position="42"/>
    </location>
</feature>